<dbReference type="FunFam" id="1.10.8.750:FF:000002">
    <property type="entry name" value="Phosphoribosylformylglycinamidine synthase"/>
    <property type="match status" value="1"/>
</dbReference>
<dbReference type="InterPro" id="IPR036676">
    <property type="entry name" value="PurM-like_C_sf"/>
</dbReference>
<dbReference type="Pfam" id="PF02769">
    <property type="entry name" value="AIRS_C"/>
    <property type="match status" value="2"/>
</dbReference>
<evidence type="ECO:0000256" key="12">
    <source>
        <dbReference type="ARBA" id="ARBA00052585"/>
    </source>
</evidence>
<evidence type="ECO:0000256" key="15">
    <source>
        <dbReference type="SAM" id="MobiDB-lite"/>
    </source>
</evidence>
<dbReference type="PANTHER" id="PTHR10099">
    <property type="entry name" value="PHOSPHORIBOSYLFORMYLGLYCINAMIDINE SYNTHASE"/>
    <property type="match status" value="1"/>
</dbReference>
<feature type="binding site" evidence="14">
    <location>
        <position position="727"/>
    </location>
    <ligand>
        <name>Mg(2+)</name>
        <dbReference type="ChEBI" id="CHEBI:18420"/>
    </ligand>
</feature>
<comment type="catalytic activity">
    <reaction evidence="12 14">
        <text>N(2)-formyl-N(1)-(5-phospho-beta-D-ribosyl)glycinamide + L-glutamine + ATP + H2O = 2-formamido-N(1)-(5-O-phospho-beta-D-ribosyl)acetamidine + L-glutamate + ADP + phosphate + H(+)</text>
        <dbReference type="Rhea" id="RHEA:17129"/>
        <dbReference type="ChEBI" id="CHEBI:15377"/>
        <dbReference type="ChEBI" id="CHEBI:15378"/>
        <dbReference type="ChEBI" id="CHEBI:29985"/>
        <dbReference type="ChEBI" id="CHEBI:30616"/>
        <dbReference type="ChEBI" id="CHEBI:43474"/>
        <dbReference type="ChEBI" id="CHEBI:58359"/>
        <dbReference type="ChEBI" id="CHEBI:147286"/>
        <dbReference type="ChEBI" id="CHEBI:147287"/>
        <dbReference type="ChEBI" id="CHEBI:456216"/>
        <dbReference type="EC" id="6.3.5.3"/>
    </reaction>
</comment>
<dbReference type="SUPFAM" id="SSF55326">
    <property type="entry name" value="PurM N-terminal domain-like"/>
    <property type="match status" value="2"/>
</dbReference>
<dbReference type="Gene3D" id="1.10.8.750">
    <property type="entry name" value="Phosphoribosylformylglycinamidine synthase, linker domain"/>
    <property type="match status" value="1"/>
</dbReference>
<feature type="active site" evidence="14">
    <location>
        <position position="1249"/>
    </location>
</feature>
<dbReference type="Gene3D" id="3.40.50.880">
    <property type="match status" value="1"/>
</dbReference>
<name>A0A7W7ZL64_9BACT</name>
<dbReference type="Gene3D" id="3.90.650.10">
    <property type="entry name" value="PurM-like C-terminal domain"/>
    <property type="match status" value="2"/>
</dbReference>
<feature type="domain" description="PurM-like C-terminal" evidence="16">
    <location>
        <begin position="439"/>
        <end position="596"/>
    </location>
</feature>
<dbReference type="Pfam" id="PF18076">
    <property type="entry name" value="FGAR-AT_N"/>
    <property type="match status" value="1"/>
</dbReference>
<dbReference type="CDD" id="cd02203">
    <property type="entry name" value="PurL_repeat1"/>
    <property type="match status" value="1"/>
</dbReference>
<keyword evidence="4 14" id="KW-0963">Cytoplasm</keyword>
<dbReference type="SUPFAM" id="SSF109736">
    <property type="entry name" value="FGAM synthase PurL, linker domain"/>
    <property type="match status" value="1"/>
</dbReference>
<comment type="subcellular location">
    <subcellularLocation>
        <location evidence="1 14">Cytoplasm</location>
    </subcellularLocation>
</comment>
<dbReference type="FunFam" id="3.30.1330.10:FF:000002">
    <property type="entry name" value="Phosphoribosylformylglycinamidine synthase"/>
    <property type="match status" value="1"/>
</dbReference>
<comment type="caution">
    <text evidence="20">The sequence shown here is derived from an EMBL/GenBank/DDBJ whole genome shotgun (WGS) entry which is preliminary data.</text>
</comment>
<dbReference type="InterPro" id="IPR010918">
    <property type="entry name" value="PurM-like_C_dom"/>
</dbReference>
<dbReference type="FunFam" id="3.90.650.10:FF:000024">
    <property type="entry name" value="Phosphoribosylformylglycinamidine synthase"/>
    <property type="match status" value="1"/>
</dbReference>
<dbReference type="SUPFAM" id="SSF56042">
    <property type="entry name" value="PurM C-terminal domain-like"/>
    <property type="match status" value="2"/>
</dbReference>
<comment type="function">
    <text evidence="13 14">Phosphoribosylformylglycinamidine synthase involved in the purines biosynthetic pathway. Catalyzes the ATP-dependent conversion of formylglycinamide ribonucleotide (FGAR) and glutamine to yield formylglycinamidine ribonucleotide (FGAM) and glutamate.</text>
</comment>
<dbReference type="Pfam" id="PF22689">
    <property type="entry name" value="FGAR-AT_PurM_N-like"/>
    <property type="match status" value="1"/>
</dbReference>
<keyword evidence="7 14" id="KW-0547">Nucleotide-binding</keyword>
<evidence type="ECO:0000256" key="9">
    <source>
        <dbReference type="ARBA" id="ARBA00022840"/>
    </source>
</evidence>
<dbReference type="Pfam" id="PF13507">
    <property type="entry name" value="GATase_5"/>
    <property type="match status" value="1"/>
</dbReference>
<comment type="pathway">
    <text evidence="2 14">Purine metabolism; IMP biosynthesis via de novo pathway; 5-amino-1-(5-phospho-D-ribosyl)imidazole from N(2)-formyl-N(1)-(5-phospho-D-ribosyl)glycinamide: step 1/2.</text>
</comment>
<accession>A0A7W7ZL64</accession>
<feature type="binding site" evidence="14">
    <location>
        <position position="684"/>
    </location>
    <ligand>
        <name>Mg(2+)</name>
        <dbReference type="ChEBI" id="CHEBI:18420"/>
    </ligand>
</feature>
<feature type="region of interest" description="Disordered" evidence="15">
    <location>
        <begin position="312"/>
        <end position="337"/>
    </location>
</feature>
<evidence type="ECO:0000256" key="7">
    <source>
        <dbReference type="ARBA" id="ARBA00022741"/>
    </source>
</evidence>
<dbReference type="InterPro" id="IPR055181">
    <property type="entry name" value="FGAR-AT_PurM_N-like"/>
</dbReference>
<dbReference type="CDD" id="cd02204">
    <property type="entry name" value="PurL_repeat2"/>
    <property type="match status" value="1"/>
</dbReference>
<dbReference type="UniPathway" id="UPA00074">
    <property type="reaction ID" value="UER00128"/>
</dbReference>
<feature type="binding site" evidence="14">
    <location>
        <position position="683"/>
    </location>
    <ligand>
        <name>ATP</name>
        <dbReference type="ChEBI" id="CHEBI:30616"/>
    </ligand>
</feature>
<keyword evidence="5 14" id="KW-0436">Ligase</keyword>
<dbReference type="FunFam" id="3.40.50.880:FF:000008">
    <property type="entry name" value="Phosphoribosylformylglycinamidine synthase"/>
    <property type="match status" value="1"/>
</dbReference>
<reference evidence="20 21" key="1">
    <citation type="submission" date="2020-08" db="EMBL/GenBank/DDBJ databases">
        <title>Genomic Encyclopedia of Type Strains, Phase IV (KMG-V): Genome sequencing to study the core and pangenomes of soil and plant-associated prokaryotes.</title>
        <authorList>
            <person name="Whitman W."/>
        </authorList>
    </citation>
    <scope>NUCLEOTIDE SEQUENCE [LARGE SCALE GENOMIC DNA]</scope>
    <source>
        <strain evidence="20 21">X5P3</strain>
    </source>
</reference>
<evidence type="ECO:0000259" key="17">
    <source>
        <dbReference type="Pfam" id="PF18072"/>
    </source>
</evidence>
<evidence type="ECO:0000256" key="4">
    <source>
        <dbReference type="ARBA" id="ARBA00022490"/>
    </source>
</evidence>
<evidence type="ECO:0000259" key="18">
    <source>
        <dbReference type="Pfam" id="PF18076"/>
    </source>
</evidence>
<dbReference type="InterPro" id="IPR041609">
    <property type="entry name" value="PurL_linker"/>
</dbReference>
<dbReference type="InterPro" id="IPR010073">
    <property type="entry name" value="PurL_large"/>
</dbReference>
<dbReference type="SUPFAM" id="SSF82697">
    <property type="entry name" value="PurS-like"/>
    <property type="match status" value="1"/>
</dbReference>
<dbReference type="Gene3D" id="3.30.1330.10">
    <property type="entry name" value="PurM-like, N-terminal domain"/>
    <property type="match status" value="2"/>
</dbReference>
<sequence length="1282" mass="137526">MSPATSPETSLPDSSRQASVRLLPGPGALTLFEAERLAERLRALDAGVSAVTASYLYMLLVREGEIDEARLAELLGPGDETRSGASVWIAPRMGTQSPWSSKATDILHNTGFGNIERIERARVVHIAGAHDVQALAGALHDRMTESVFFKSAEELQALFAPRQQKQLAHIDVLGQGAVAIAAADRELGLSLAADEIDYLVAEFKKLGRNPTDVELYMFAQANSEHCRHKIFNATWTVDGVKQPRSLFQMIRNTNEVSGDNVLSAYRDNAAVIRGSRGGRFFPEPTGNAYGYHDEDIHILLKVETHNHPTAISPWPGAATGSGGEIRDEGATGRGAKPKAGLSGFTVSNLNLPQAPQPWEQPFGRPAHIASPLDIMIEGPLGAAAFNDEFGRPNLCGYFRTFEQRNNESVGQAWGYHKPIMLAGGLGNIRAEHVEKGAMKPGYALVVLGGPAMLIGLGGGAASSSAGNGNTELDFASVQRDNAEMERRAQEVIDRCWQYGEGNPIAFIHDVGAGGLSNAFPELIKDGGCGGTFDLNAIPRGEAGLSPLETWCNEAQERYVLAIAPENLAAFEAICVRERCPFGVIGYAEQEPHLTLSDGAEKPIDLPLQVLFGKPPKMERAFTRTDLKATPLELSGVTVEAAVERLLRLPAIASKSFLITIGDRSVGGMVVQDQMVGPWQVPVADCAVTITSYDTTTGEAMAVGERTPLAVIDAAASARMAVGEVITNMAGAAIDKLSDIKLSANWMAAAGQGNEDQKLFDAVHAVGMEFCPALGMTIPVGKDSMSMKTKWREGEAEKSVVSPLSLIVSGFAPVSDVRRTLTPQLQTGDATLILIDLAAGWNRLGGSCLAQVYGQVGDETPDAPQPSVLKAFFEAIQKLNSEQKLLAYHDRSDGGLFVTLVEMAFAGHMGLAIDLAQADLGALFSEELGAVIQVASADASAVLDSLTDAGLAAQAIGHGVAGNEIVFRHDGQVVYRNTRTALQKMWAETSFHIQSLRDNPECAAQEFALLDDAERPGLSVSVPFELAERVSAPFFHSERPRVAILREQGVNGQVEMAAAFDRAGFTAVDVHMSDLLAGRAELKDFSGLAACGGFSYGDVLGAGSGWAKTILFNDRLKDQFTDFFHREDTFSLGVCNGCQMMAQLRDIIPGASDWPHFERNVSARFEARVSMVEIQDTPSLFFSGMVGSKIPIVVAHGEGYAGSGGDLTALRYIDTYGAVTESYPLNPNGSAQGVAGLSSADGRALILMPHPERVALGLQHSWTRKLRHSPWQRMFDNARRWVR</sequence>
<evidence type="ECO:0000256" key="10">
    <source>
        <dbReference type="ARBA" id="ARBA00022842"/>
    </source>
</evidence>
<comment type="similarity">
    <text evidence="3 14">In the N-terminal section; belongs to the FGAMS family.</text>
</comment>
<dbReference type="EMBL" id="JACHIO010000001">
    <property type="protein sequence ID" value="MBB5061975.1"/>
    <property type="molecule type" value="Genomic_DNA"/>
</dbReference>
<dbReference type="Pfam" id="PF18072">
    <property type="entry name" value="FGAR-AT_linker"/>
    <property type="match status" value="1"/>
</dbReference>
<dbReference type="NCBIfam" id="TIGR01735">
    <property type="entry name" value="FGAM_synt"/>
    <property type="match status" value="1"/>
</dbReference>
<dbReference type="HAMAP" id="MF_00419">
    <property type="entry name" value="PurL_1"/>
    <property type="match status" value="1"/>
</dbReference>
<dbReference type="InterPro" id="IPR036604">
    <property type="entry name" value="PurS-like_sf"/>
</dbReference>
<evidence type="ECO:0000313" key="20">
    <source>
        <dbReference type="EMBL" id="MBB5061975.1"/>
    </source>
</evidence>
<feature type="binding site" evidence="14">
    <location>
        <position position="889"/>
    </location>
    <ligand>
        <name>Mg(2+)</name>
        <dbReference type="ChEBI" id="CHEBI:18420"/>
    </ligand>
</feature>
<feature type="binding site" evidence="14">
    <location>
        <position position="891"/>
    </location>
    <ligand>
        <name>ATP</name>
        <dbReference type="ChEBI" id="CHEBI:30616"/>
    </ligand>
</feature>
<feature type="domain" description="PurM-like C-terminal" evidence="16">
    <location>
        <begin position="832"/>
        <end position="967"/>
    </location>
</feature>
<keyword evidence="6 14" id="KW-0479">Metal-binding</keyword>
<gene>
    <name evidence="14" type="primary">purL</name>
    <name evidence="20" type="ORF">HDF15_000300</name>
</gene>
<dbReference type="SMART" id="SM01211">
    <property type="entry name" value="GATase_5"/>
    <property type="match status" value="1"/>
</dbReference>
<keyword evidence="11 14" id="KW-0315">Glutamine amidotransferase</keyword>
<dbReference type="Proteomes" id="UP000584867">
    <property type="component" value="Unassembled WGS sequence"/>
</dbReference>
<dbReference type="FunFam" id="3.30.1330.10:FF:000005">
    <property type="entry name" value="Phosphoribosylformylglycinamidine synthase"/>
    <property type="match status" value="1"/>
</dbReference>
<evidence type="ECO:0000256" key="14">
    <source>
        <dbReference type="HAMAP-Rule" id="MF_00419"/>
    </source>
</evidence>
<feature type="domain" description="FGAR-AT PurM N-terminal-like" evidence="19">
    <location>
        <begin position="653"/>
        <end position="812"/>
    </location>
</feature>
<proteinExistence type="inferred from homology"/>
<dbReference type="InterPro" id="IPR036921">
    <property type="entry name" value="PurM-like_N_sf"/>
</dbReference>
<evidence type="ECO:0000256" key="2">
    <source>
        <dbReference type="ARBA" id="ARBA00004920"/>
    </source>
</evidence>
<evidence type="ECO:0000256" key="1">
    <source>
        <dbReference type="ARBA" id="ARBA00004496"/>
    </source>
</evidence>
<dbReference type="PROSITE" id="PS51273">
    <property type="entry name" value="GATASE_TYPE_1"/>
    <property type="match status" value="1"/>
</dbReference>
<dbReference type="GO" id="GO:0006189">
    <property type="term" value="P:'de novo' IMP biosynthetic process"/>
    <property type="evidence" value="ECO:0007669"/>
    <property type="project" value="UniProtKB-UniRule"/>
</dbReference>
<evidence type="ECO:0000256" key="3">
    <source>
        <dbReference type="ARBA" id="ARBA00008608"/>
    </source>
</evidence>
<evidence type="ECO:0000313" key="21">
    <source>
        <dbReference type="Proteomes" id="UP000584867"/>
    </source>
</evidence>
<evidence type="ECO:0000259" key="16">
    <source>
        <dbReference type="Pfam" id="PF02769"/>
    </source>
</evidence>
<dbReference type="GO" id="GO:0046872">
    <property type="term" value="F:metal ion binding"/>
    <property type="evidence" value="ECO:0007669"/>
    <property type="project" value="UniProtKB-KW"/>
</dbReference>
<dbReference type="GO" id="GO:0005524">
    <property type="term" value="F:ATP binding"/>
    <property type="evidence" value="ECO:0007669"/>
    <property type="project" value="UniProtKB-UniRule"/>
</dbReference>
<dbReference type="GO" id="GO:0005737">
    <property type="term" value="C:cytoplasm"/>
    <property type="evidence" value="ECO:0007669"/>
    <property type="project" value="UniProtKB-SubCell"/>
</dbReference>
<dbReference type="GO" id="GO:0004642">
    <property type="term" value="F:phosphoribosylformylglycinamidine synthase activity"/>
    <property type="evidence" value="ECO:0007669"/>
    <property type="project" value="UniProtKB-UniRule"/>
</dbReference>
<organism evidence="20 21">
    <name type="scientific">Granulicella mallensis</name>
    <dbReference type="NCBI Taxonomy" id="940614"/>
    <lineage>
        <taxon>Bacteria</taxon>
        <taxon>Pseudomonadati</taxon>
        <taxon>Acidobacteriota</taxon>
        <taxon>Terriglobia</taxon>
        <taxon>Terriglobales</taxon>
        <taxon>Acidobacteriaceae</taxon>
        <taxon>Granulicella</taxon>
    </lineage>
</organism>
<evidence type="ECO:0000259" key="19">
    <source>
        <dbReference type="Pfam" id="PF22689"/>
    </source>
</evidence>
<evidence type="ECO:0000256" key="5">
    <source>
        <dbReference type="ARBA" id="ARBA00022598"/>
    </source>
</evidence>
<dbReference type="CDD" id="cd01740">
    <property type="entry name" value="GATase1_FGAR_AT"/>
    <property type="match status" value="1"/>
</dbReference>
<comment type="caution">
    <text evidence="14">Lacks conserved residue(s) required for the propagation of feature annotation.</text>
</comment>
<feature type="domain" description="Phosphoribosylformylglycinamidine synthase N-terminal" evidence="18">
    <location>
        <begin position="66"/>
        <end position="159"/>
    </location>
</feature>
<keyword evidence="9 14" id="KW-0067">ATP-binding</keyword>
<feature type="active site" evidence="14">
    <location>
        <position position="1251"/>
    </location>
</feature>
<evidence type="ECO:0000256" key="13">
    <source>
        <dbReference type="ARBA" id="ARBA00057317"/>
    </source>
</evidence>
<dbReference type="EC" id="6.3.5.3" evidence="14"/>
<protein>
    <recommendedName>
        <fullName evidence="14">Phosphoribosylformylglycinamidine synthase</fullName>
        <shortName evidence="14">FGAM synthase</shortName>
        <shortName evidence="14">FGAMS</shortName>
        <ecNumber evidence="14">6.3.5.3</ecNumber>
    </recommendedName>
    <alternativeName>
        <fullName evidence="14">Formylglycinamide ribonucleotide amidotransferase</fullName>
        <shortName evidence="14">FGAR amidotransferase</shortName>
        <shortName evidence="14">FGAR-AT</shortName>
    </alternativeName>
</protein>
<feature type="binding site" evidence="14">
    <location>
        <position position="723"/>
    </location>
    <ligand>
        <name>Mg(2+)</name>
        <dbReference type="ChEBI" id="CHEBI:18420"/>
    </ligand>
</feature>
<feature type="active site" description="Nucleophile" evidence="14">
    <location>
        <position position="1134"/>
    </location>
</feature>
<dbReference type="SUPFAM" id="SSF52317">
    <property type="entry name" value="Class I glutamine amidotransferase-like"/>
    <property type="match status" value="1"/>
</dbReference>
<feature type="domain" description="Phosphoribosylformylglycinamidine synthase linker" evidence="17">
    <location>
        <begin position="180"/>
        <end position="229"/>
    </location>
</feature>
<keyword evidence="8 14" id="KW-0658">Purine biosynthesis</keyword>
<evidence type="ECO:0000256" key="8">
    <source>
        <dbReference type="ARBA" id="ARBA00022755"/>
    </source>
</evidence>
<comment type="subunit">
    <text evidence="14">Monomer.</text>
</comment>
<evidence type="ECO:0000256" key="6">
    <source>
        <dbReference type="ARBA" id="ARBA00022723"/>
    </source>
</evidence>
<dbReference type="InterPro" id="IPR029062">
    <property type="entry name" value="Class_I_gatase-like"/>
</dbReference>
<dbReference type="NCBIfam" id="NF003672">
    <property type="entry name" value="PRK05297.1"/>
    <property type="match status" value="1"/>
</dbReference>
<keyword evidence="10 14" id="KW-0460">Magnesium</keyword>
<dbReference type="InterPro" id="IPR040707">
    <property type="entry name" value="FGAR-AT_N"/>
</dbReference>
<evidence type="ECO:0000256" key="11">
    <source>
        <dbReference type="ARBA" id="ARBA00022962"/>
    </source>
</evidence>
<dbReference type="PANTHER" id="PTHR10099:SF1">
    <property type="entry name" value="PHOSPHORIBOSYLFORMYLGLYCINAMIDINE SYNTHASE"/>
    <property type="match status" value="1"/>
</dbReference>
<feature type="binding site" evidence="14">
    <location>
        <begin position="316"/>
        <end position="327"/>
    </location>
    <ligand>
        <name>ATP</name>
        <dbReference type="ChEBI" id="CHEBI:30616"/>
    </ligand>
</feature>